<evidence type="ECO:0000313" key="15">
    <source>
        <dbReference type="EMBL" id="AAY27972.1"/>
    </source>
</evidence>
<dbReference type="Pfam" id="PF14786">
    <property type="entry name" value="Death_2"/>
    <property type="match status" value="1"/>
</dbReference>
<feature type="binding site" evidence="11">
    <location>
        <begin position="380"/>
        <end position="382"/>
    </location>
    <ligand>
        <name>ATP</name>
        <dbReference type="ChEBI" id="CHEBI:30616"/>
    </ligand>
</feature>
<keyword evidence="6 15" id="KW-0418">Kinase</keyword>
<dbReference type="GO" id="GO:0005886">
    <property type="term" value="C:plasma membrane"/>
    <property type="evidence" value="ECO:0007669"/>
    <property type="project" value="TreeGrafter"/>
</dbReference>
<dbReference type="EMBL" id="AY956810">
    <property type="protein sequence ID" value="AAY27972.1"/>
    <property type="molecule type" value="mRNA"/>
</dbReference>
<dbReference type="InterPro" id="IPR029397">
    <property type="entry name" value="Tube_Death"/>
</dbReference>
<dbReference type="Gene3D" id="1.10.510.10">
    <property type="entry name" value="Transferase(Phosphotransferase) domain 1"/>
    <property type="match status" value="1"/>
</dbReference>
<name>Q32S47_EUPSC</name>
<keyword evidence="7 11" id="KW-0067">ATP-binding</keyword>
<evidence type="ECO:0000256" key="12">
    <source>
        <dbReference type="PROSITE-ProRule" id="PRU10141"/>
    </source>
</evidence>
<comment type="catalytic activity">
    <reaction evidence="8">
        <text>L-threonyl-[protein] + ATP = O-phospho-L-threonyl-[protein] + ADP + H(+)</text>
        <dbReference type="Rhea" id="RHEA:46608"/>
        <dbReference type="Rhea" id="RHEA-COMP:11060"/>
        <dbReference type="Rhea" id="RHEA-COMP:11605"/>
        <dbReference type="ChEBI" id="CHEBI:15378"/>
        <dbReference type="ChEBI" id="CHEBI:30013"/>
        <dbReference type="ChEBI" id="CHEBI:30616"/>
        <dbReference type="ChEBI" id="CHEBI:61977"/>
        <dbReference type="ChEBI" id="CHEBI:456216"/>
        <dbReference type="EC" id="2.7.11.1"/>
    </reaction>
</comment>
<dbReference type="SUPFAM" id="SSF47986">
    <property type="entry name" value="DEATH domain"/>
    <property type="match status" value="1"/>
</dbReference>
<keyword evidence="3" id="KW-0723">Serine/threonine-protein kinase</keyword>
<dbReference type="GO" id="GO:0007165">
    <property type="term" value="P:signal transduction"/>
    <property type="evidence" value="ECO:0007669"/>
    <property type="project" value="InterPro"/>
</dbReference>
<dbReference type="PROSITE" id="PS00108">
    <property type="entry name" value="PROTEIN_KINASE_ST"/>
    <property type="match status" value="1"/>
</dbReference>
<feature type="active site" description="Proton acceptor" evidence="10">
    <location>
        <position position="378"/>
    </location>
</feature>
<sequence>MPLGKSITSNSFIRQLPMSAYRNLENLLDPGEMWTQLMENIPQYLDDSNSPYRYTVQDGLNIRTKSQLKGRSPTVLLLEDWGTQNPQIRHLIEVLRESELYAAADYLSVNVLKGSPVSRGGQSTFSHQCTEPTEQRSIDSCDSCWKISDSKPEEPIESSLDSKCETANKITSLSGSIDSKPDPKSLKLIGSPPTSTTSPITTPTNEQKCEATENDETEQVKEKFKKIDMGDIPQEHCPRIAYDVLKEMTDNFNDKDIISGGRLLGSGGFGSVYLGVRSDLNVAVKRLFDTSPEETKLFETELQVLSKFQHENLVSLLGYSCGPKFCLVYTYMVNGSLEDRLACKNDTLPLVVQQRIDIAKGTAQGIHYLNSNNVIHRDIKSANVLLDEHFLPKVGDFATARKSPKDMTSIFTRVVTGTAAYLAPEAYQHEVSVKLDSYSYGVVLLELLTGLPVFDYKRDDHDLKSHISEHCDKVDDIYDFVDVSAGTWPKHIIEAFYNISMKCLYDRKKRRATIADIMPEMQSLTLVNLCDVTSTSC</sequence>
<evidence type="ECO:0000256" key="1">
    <source>
        <dbReference type="ARBA" id="ARBA00008718"/>
    </source>
</evidence>
<dbReference type="PANTHER" id="PTHR27001:SF931">
    <property type="entry name" value="OS11G0664100 PROTEIN"/>
    <property type="match status" value="1"/>
</dbReference>
<dbReference type="Gene3D" id="3.30.200.20">
    <property type="entry name" value="Phosphorylase Kinase, domain 1"/>
    <property type="match status" value="1"/>
</dbReference>
<dbReference type="InterPro" id="IPR008271">
    <property type="entry name" value="Ser/Thr_kinase_AS"/>
</dbReference>
<dbReference type="Gene3D" id="1.10.533.10">
    <property type="entry name" value="Death Domain, Fas"/>
    <property type="match status" value="1"/>
</dbReference>
<protein>
    <recommendedName>
        <fullName evidence="2">non-specific serine/threonine protein kinase</fullName>
        <ecNumber evidence="2">2.7.11.1</ecNumber>
    </recommendedName>
</protein>
<dbReference type="Pfam" id="PF00069">
    <property type="entry name" value="Pkinase"/>
    <property type="match status" value="1"/>
</dbReference>
<evidence type="ECO:0000256" key="10">
    <source>
        <dbReference type="PIRSR" id="PIRSR038189-1"/>
    </source>
</evidence>
<comment type="similarity">
    <text evidence="1">Belongs to the protein kinase superfamily. TKL Ser/Thr protein kinase family. Pelle subfamily.</text>
</comment>
<dbReference type="SUPFAM" id="SSF56112">
    <property type="entry name" value="Protein kinase-like (PK-like)"/>
    <property type="match status" value="1"/>
</dbReference>
<organism evidence="15">
    <name type="scientific">Euprymna scolopes</name>
    <name type="common">Hawaiian bobtail squid</name>
    <dbReference type="NCBI Taxonomy" id="6613"/>
    <lineage>
        <taxon>Eukaryota</taxon>
        <taxon>Metazoa</taxon>
        <taxon>Spiralia</taxon>
        <taxon>Lophotrochozoa</taxon>
        <taxon>Mollusca</taxon>
        <taxon>Cephalopoda</taxon>
        <taxon>Coleoidea</taxon>
        <taxon>Decapodiformes</taxon>
        <taxon>Sepiida</taxon>
        <taxon>Sepiolidae</taxon>
        <taxon>Sepiolinae</taxon>
        <taxon>Euprymna</taxon>
    </lineage>
</organism>
<keyword evidence="5 11" id="KW-0547">Nucleotide-binding</keyword>
<keyword evidence="4" id="KW-0808">Transferase</keyword>
<reference evidence="15" key="1">
    <citation type="journal article" date="2005" name="Appl. Environ. Microbiol.">
        <title>Identifying components of the NF-kappaB pathway in the beneficial Euprymna scolopes-Vibrio fischeri light organ symbiosis.</title>
        <authorList>
            <person name="Goodson M.S."/>
            <person name="Kojadinovic M."/>
            <person name="Troll J.V."/>
            <person name="Scheetz T.E."/>
            <person name="Casavant T.L."/>
            <person name="Soares M.B."/>
            <person name="McFall-Ngai M.J."/>
        </authorList>
    </citation>
    <scope>NUCLEOTIDE SEQUENCE</scope>
</reference>
<proteinExistence type="evidence at transcript level"/>
<feature type="domain" description="Protein kinase" evidence="14">
    <location>
        <begin position="258"/>
        <end position="524"/>
    </location>
</feature>
<dbReference type="CDD" id="cd08308">
    <property type="entry name" value="Death_Tube"/>
    <property type="match status" value="1"/>
</dbReference>
<dbReference type="GO" id="GO:0004674">
    <property type="term" value="F:protein serine/threonine kinase activity"/>
    <property type="evidence" value="ECO:0007669"/>
    <property type="project" value="UniProtKB-KW"/>
</dbReference>
<dbReference type="InterPro" id="IPR017441">
    <property type="entry name" value="Protein_kinase_ATP_BS"/>
</dbReference>
<comment type="catalytic activity">
    <reaction evidence="9">
        <text>L-seryl-[protein] + ATP = O-phospho-L-seryl-[protein] + ADP + H(+)</text>
        <dbReference type="Rhea" id="RHEA:17989"/>
        <dbReference type="Rhea" id="RHEA-COMP:9863"/>
        <dbReference type="Rhea" id="RHEA-COMP:11604"/>
        <dbReference type="ChEBI" id="CHEBI:15378"/>
        <dbReference type="ChEBI" id="CHEBI:29999"/>
        <dbReference type="ChEBI" id="CHEBI:30616"/>
        <dbReference type="ChEBI" id="CHEBI:83421"/>
        <dbReference type="ChEBI" id="CHEBI:456216"/>
        <dbReference type="EC" id="2.7.11.1"/>
    </reaction>
</comment>
<evidence type="ECO:0000256" key="6">
    <source>
        <dbReference type="ARBA" id="ARBA00022777"/>
    </source>
</evidence>
<dbReference type="InterPro" id="IPR000719">
    <property type="entry name" value="Prot_kinase_dom"/>
</dbReference>
<evidence type="ECO:0000256" key="4">
    <source>
        <dbReference type="ARBA" id="ARBA00022679"/>
    </source>
</evidence>
<evidence type="ECO:0000256" key="13">
    <source>
        <dbReference type="SAM" id="MobiDB-lite"/>
    </source>
</evidence>
<feature type="binding site" evidence="11 12">
    <location>
        <position position="285"/>
    </location>
    <ligand>
        <name>ATP</name>
        <dbReference type="ChEBI" id="CHEBI:30616"/>
    </ligand>
</feature>
<dbReference type="InterPro" id="IPR011009">
    <property type="entry name" value="Kinase-like_dom_sf"/>
</dbReference>
<evidence type="ECO:0000256" key="9">
    <source>
        <dbReference type="ARBA" id="ARBA00048679"/>
    </source>
</evidence>
<dbReference type="PANTHER" id="PTHR27001">
    <property type="entry name" value="OS01G0253100 PROTEIN"/>
    <property type="match status" value="1"/>
</dbReference>
<evidence type="ECO:0000256" key="3">
    <source>
        <dbReference type="ARBA" id="ARBA00022527"/>
    </source>
</evidence>
<dbReference type="EC" id="2.7.11.1" evidence="2"/>
<evidence type="ECO:0000256" key="5">
    <source>
        <dbReference type="ARBA" id="ARBA00022741"/>
    </source>
</evidence>
<evidence type="ECO:0000256" key="8">
    <source>
        <dbReference type="ARBA" id="ARBA00047899"/>
    </source>
</evidence>
<dbReference type="PIRSF" id="PIRSF038189">
    <property type="entry name" value="IRAK4"/>
    <property type="match status" value="1"/>
</dbReference>
<evidence type="ECO:0000256" key="2">
    <source>
        <dbReference type="ARBA" id="ARBA00012513"/>
    </source>
</evidence>
<accession>Q32S47</accession>
<dbReference type="SMART" id="SM00220">
    <property type="entry name" value="S_TKc"/>
    <property type="match status" value="1"/>
</dbReference>
<keyword evidence="15" id="KW-0675">Receptor</keyword>
<dbReference type="GO" id="GO:0000287">
    <property type="term" value="F:magnesium ion binding"/>
    <property type="evidence" value="ECO:0007669"/>
    <property type="project" value="InterPro"/>
</dbReference>
<gene>
    <name evidence="15" type="primary">IRAK4</name>
</gene>
<dbReference type="PROSITE" id="PS50011">
    <property type="entry name" value="PROTEIN_KINASE_DOM"/>
    <property type="match status" value="1"/>
</dbReference>
<dbReference type="AlphaFoldDB" id="Q32S47"/>
<dbReference type="PROSITE" id="PS00107">
    <property type="entry name" value="PROTEIN_KINASE_ATP"/>
    <property type="match status" value="1"/>
</dbReference>
<dbReference type="GO" id="GO:0005524">
    <property type="term" value="F:ATP binding"/>
    <property type="evidence" value="ECO:0007669"/>
    <property type="project" value="UniProtKB-UniRule"/>
</dbReference>
<feature type="binding site" evidence="11">
    <location>
        <position position="380"/>
    </location>
    <ligand>
        <name>ATP</name>
        <dbReference type="ChEBI" id="CHEBI:30616"/>
    </ligand>
</feature>
<dbReference type="CDD" id="cd14158">
    <property type="entry name" value="STKc_IRAK4"/>
    <property type="match status" value="1"/>
</dbReference>
<evidence type="ECO:0000256" key="11">
    <source>
        <dbReference type="PIRSR" id="PIRSR038189-2"/>
    </source>
</evidence>
<evidence type="ECO:0000259" key="14">
    <source>
        <dbReference type="PROSITE" id="PS50011"/>
    </source>
</evidence>
<dbReference type="FunFam" id="1.10.510.10:FF:000754">
    <property type="entry name" value="Interleukin-1 receptor-associated kinase"/>
    <property type="match status" value="1"/>
</dbReference>
<feature type="region of interest" description="Disordered" evidence="13">
    <location>
        <begin position="189"/>
        <end position="212"/>
    </location>
</feature>
<dbReference type="InterPro" id="IPR011029">
    <property type="entry name" value="DEATH-like_dom_sf"/>
</dbReference>
<dbReference type="InterPro" id="IPR017428">
    <property type="entry name" value="IRAK4"/>
</dbReference>
<evidence type="ECO:0000256" key="7">
    <source>
        <dbReference type="ARBA" id="ARBA00022840"/>
    </source>
</evidence>
<feature type="compositionally biased region" description="Low complexity" evidence="13">
    <location>
        <begin position="191"/>
        <end position="204"/>
    </location>
</feature>